<evidence type="ECO:0000256" key="1">
    <source>
        <dbReference type="ARBA" id="ARBA00010923"/>
    </source>
</evidence>
<evidence type="ECO:0000256" key="3">
    <source>
        <dbReference type="ARBA" id="ARBA00023125"/>
    </source>
</evidence>
<dbReference type="InterPro" id="IPR052021">
    <property type="entry name" value="Type-I_RS_S_subunit"/>
</dbReference>
<dbReference type="EMBL" id="QGTA01000225">
    <property type="protein sequence ID" value="RQW90038.1"/>
    <property type="molecule type" value="Genomic_DNA"/>
</dbReference>
<keyword evidence="2" id="KW-0680">Restriction system</keyword>
<dbReference type="Gene3D" id="3.90.220.20">
    <property type="entry name" value="DNA methylase specificity domains"/>
    <property type="match status" value="1"/>
</dbReference>
<protein>
    <submittedName>
        <fullName evidence="5">Restriction endonuclease subunit S</fullName>
    </submittedName>
</protein>
<reference evidence="5 6" key="1">
    <citation type="submission" date="2018-05" db="EMBL/GenBank/DDBJ databases">
        <title>Micromonospora from Atacama Desert.</title>
        <authorList>
            <person name="Carro L."/>
            <person name="Goodfellow M."/>
            <person name="Klenk H.-P."/>
        </authorList>
    </citation>
    <scope>NUCLEOTIDE SEQUENCE [LARGE SCALE GENOMIC DNA]</scope>
    <source>
        <strain evidence="5 6">LB41</strain>
    </source>
</reference>
<keyword evidence="5" id="KW-0255">Endonuclease</keyword>
<evidence type="ECO:0000256" key="2">
    <source>
        <dbReference type="ARBA" id="ARBA00022747"/>
    </source>
</evidence>
<keyword evidence="3" id="KW-0238">DNA-binding</keyword>
<dbReference type="CDD" id="cd17274">
    <property type="entry name" value="RMtype1_S_Eco540ANI-TRD1-CR1_like"/>
    <property type="match status" value="1"/>
</dbReference>
<dbReference type="RefSeq" id="WP_083296922.1">
    <property type="nucleotide sequence ID" value="NZ_QGTA01000225.1"/>
</dbReference>
<sequence length="381" mass="42156">MTSSTILSTWNEMALLDLVTIKSGQVDPRAPAYRNLPLIAPDHLASQTGRLLKKESAAAQGAISGKYLVKPGDVIYSKIRPYLQKAYKCDFDALCSADMYPFTPRPGVDASFVLHTILGSDFTNFATSVSARSGIPKINRAELSEYRLTVPPSREQRAIGRALDDVDDLIAALERMIAKKQAIKHGVMQQLLTGTTRLPGFTERWELRRLGDLLAYEQPGRYLVSSTEYGDVGTPVLTAGKTFVLGRTTERHGIYYSVPVIIFDDFTTASKFVTFPFKAKSSAMKILSARSGVNLHYMYERMQLIDYPVVDHKRRWIAEYSKIEVEVPDDAEQRAIASVIDDAGAEVNALEVRIAKARAIKAGMMQELLTGSTRLPVEAAS</sequence>
<proteinExistence type="inferred from homology"/>
<comment type="caution">
    <text evidence="5">The sequence shown here is derived from an EMBL/GenBank/DDBJ whole genome shotgun (WGS) entry which is preliminary data.</text>
</comment>
<dbReference type="InterPro" id="IPR000055">
    <property type="entry name" value="Restrct_endonuc_typeI_TRD"/>
</dbReference>
<dbReference type="PANTHER" id="PTHR30408">
    <property type="entry name" value="TYPE-1 RESTRICTION ENZYME ECOKI SPECIFICITY PROTEIN"/>
    <property type="match status" value="1"/>
</dbReference>
<evidence type="ECO:0000259" key="4">
    <source>
        <dbReference type="Pfam" id="PF01420"/>
    </source>
</evidence>
<dbReference type="Gene3D" id="1.10.287.1120">
    <property type="entry name" value="Bipartite methylase S protein"/>
    <property type="match status" value="1"/>
</dbReference>
<dbReference type="GO" id="GO:0004519">
    <property type="term" value="F:endonuclease activity"/>
    <property type="evidence" value="ECO:0007669"/>
    <property type="project" value="UniProtKB-KW"/>
</dbReference>
<dbReference type="Proteomes" id="UP000274694">
    <property type="component" value="Unassembled WGS sequence"/>
</dbReference>
<evidence type="ECO:0000313" key="5">
    <source>
        <dbReference type="EMBL" id="RQW90038.1"/>
    </source>
</evidence>
<dbReference type="InterPro" id="IPR044946">
    <property type="entry name" value="Restrct_endonuc_typeI_TRD_sf"/>
</dbReference>
<comment type="similarity">
    <text evidence="1">Belongs to the type-I restriction system S methylase family.</text>
</comment>
<name>A0ABX9XZ99_MICCH</name>
<keyword evidence="5" id="KW-0378">Hydrolase</keyword>
<organism evidence="5 6">
    <name type="scientific">Micromonospora chalcea</name>
    <dbReference type="NCBI Taxonomy" id="1874"/>
    <lineage>
        <taxon>Bacteria</taxon>
        <taxon>Bacillati</taxon>
        <taxon>Actinomycetota</taxon>
        <taxon>Actinomycetes</taxon>
        <taxon>Micromonosporales</taxon>
        <taxon>Micromonosporaceae</taxon>
        <taxon>Micromonospora</taxon>
    </lineage>
</organism>
<keyword evidence="5" id="KW-0540">Nuclease</keyword>
<evidence type="ECO:0000313" key="6">
    <source>
        <dbReference type="Proteomes" id="UP000274694"/>
    </source>
</evidence>
<keyword evidence="6" id="KW-1185">Reference proteome</keyword>
<dbReference type="PANTHER" id="PTHR30408:SF12">
    <property type="entry name" value="TYPE I RESTRICTION ENZYME MJAVIII SPECIFICITY SUBUNIT"/>
    <property type="match status" value="1"/>
</dbReference>
<accession>A0ABX9XZ99</accession>
<dbReference type="CDD" id="cd16961">
    <property type="entry name" value="RMtype1_S_TRD-CR_like"/>
    <property type="match status" value="1"/>
</dbReference>
<dbReference type="SUPFAM" id="SSF116734">
    <property type="entry name" value="DNA methylase specificity domain"/>
    <property type="match status" value="2"/>
</dbReference>
<feature type="domain" description="Type I restriction modification DNA specificity" evidence="4">
    <location>
        <begin position="9"/>
        <end position="178"/>
    </location>
</feature>
<gene>
    <name evidence="5" type="ORF">DLJ60_21790</name>
</gene>
<dbReference type="Pfam" id="PF01420">
    <property type="entry name" value="Methylase_S"/>
    <property type="match status" value="1"/>
</dbReference>